<keyword evidence="4" id="KW-1185">Reference proteome</keyword>
<evidence type="ECO:0000313" key="4">
    <source>
        <dbReference type="Proteomes" id="UP000189981"/>
    </source>
</evidence>
<dbReference type="InterPro" id="IPR012338">
    <property type="entry name" value="Beta-lactam/transpept-like"/>
</dbReference>
<protein>
    <submittedName>
        <fullName evidence="3">CubicO group peptidase, beta-lactamase class C family</fullName>
    </submittedName>
</protein>
<dbReference type="PANTHER" id="PTHR43283:SF3">
    <property type="entry name" value="BETA-LACTAMASE FAMILY PROTEIN (AFU_ORTHOLOGUE AFUA_5G07500)"/>
    <property type="match status" value="1"/>
</dbReference>
<evidence type="ECO:0000313" key="3">
    <source>
        <dbReference type="EMBL" id="SKB65492.1"/>
    </source>
</evidence>
<dbReference type="PANTHER" id="PTHR43283">
    <property type="entry name" value="BETA-LACTAMASE-RELATED"/>
    <property type="match status" value="1"/>
</dbReference>
<evidence type="ECO:0000259" key="2">
    <source>
        <dbReference type="Pfam" id="PF00144"/>
    </source>
</evidence>
<accession>A0A1T5D1C1</accession>
<dbReference type="RefSeq" id="WP_079702641.1">
    <property type="nucleotide sequence ID" value="NZ_FUYR01000002.1"/>
</dbReference>
<dbReference type="AlphaFoldDB" id="A0A1T5D1C1"/>
<sequence length="426" mass="46558">MKRTFLSLLFIAALLSTALAQTITTSTPEAAGFSSERLKRIDVAMNDWVNKGYLNGASALIIRNGKVAYYKAAGYDDLDTKAPLPKDGIFRIASQSKAITSVAIMILFEEGKLLLSDPVSLYIPSFKGQSVLAQLNAADTTYTTVPARREITIKDLLTHTSGVGYAQIGSREANMIYGKSKLTAGIGVSHESLQTAMSRLGTLPLMHQPGERWTYGLNNDVLGAIVEVISGMSLDDFFRTRIFEPLGMKDTYFNVPQAKASRLVNLYTEKPDGTLAKAQANMLNNGPVTAAYPLVKTSYFSGGAGLSSSIYDYAIFLQMLLNNGEYNGKRILSRNSVRMMTTNQVGEIPISNEDKFGLGFQIVTDKSSGRTPAQAGTFGWGGAFGTSYWVDPKEKMVLLIYRQMQARTHNEVIEKFRAMAYGALSE</sequence>
<name>A0A1T5D1C1_9SPHI</name>
<proteinExistence type="predicted"/>
<dbReference type="STRING" id="572036.SAMN05661099_2107"/>
<dbReference type="InterPro" id="IPR001466">
    <property type="entry name" value="Beta-lactam-related"/>
</dbReference>
<dbReference type="OrthoDB" id="2247630at2"/>
<feature type="chain" id="PRO_5012978981" evidence="1">
    <location>
        <begin position="21"/>
        <end position="426"/>
    </location>
</feature>
<dbReference type="Pfam" id="PF00144">
    <property type="entry name" value="Beta-lactamase"/>
    <property type="match status" value="1"/>
</dbReference>
<reference evidence="4" key="1">
    <citation type="submission" date="2017-02" db="EMBL/GenBank/DDBJ databases">
        <authorList>
            <person name="Varghese N."/>
            <person name="Submissions S."/>
        </authorList>
    </citation>
    <scope>NUCLEOTIDE SEQUENCE [LARGE SCALE GENOMIC DNA]</scope>
    <source>
        <strain evidence="4">DSM 22385</strain>
    </source>
</reference>
<feature type="signal peptide" evidence="1">
    <location>
        <begin position="1"/>
        <end position="20"/>
    </location>
</feature>
<gene>
    <name evidence="3" type="ORF">SAMN05661099_2107</name>
</gene>
<dbReference type="Gene3D" id="3.40.710.10">
    <property type="entry name" value="DD-peptidase/beta-lactamase superfamily"/>
    <property type="match status" value="1"/>
</dbReference>
<dbReference type="EMBL" id="FUYR01000002">
    <property type="protein sequence ID" value="SKB65492.1"/>
    <property type="molecule type" value="Genomic_DNA"/>
</dbReference>
<feature type="domain" description="Beta-lactamase-related" evidence="2">
    <location>
        <begin position="54"/>
        <end position="401"/>
    </location>
</feature>
<dbReference type="SUPFAM" id="SSF56601">
    <property type="entry name" value="beta-lactamase/transpeptidase-like"/>
    <property type="match status" value="1"/>
</dbReference>
<keyword evidence="1" id="KW-0732">Signal</keyword>
<dbReference type="InterPro" id="IPR050789">
    <property type="entry name" value="Diverse_Enzym_Activities"/>
</dbReference>
<organism evidence="3 4">
    <name type="scientific">Daejeonella lutea</name>
    <dbReference type="NCBI Taxonomy" id="572036"/>
    <lineage>
        <taxon>Bacteria</taxon>
        <taxon>Pseudomonadati</taxon>
        <taxon>Bacteroidota</taxon>
        <taxon>Sphingobacteriia</taxon>
        <taxon>Sphingobacteriales</taxon>
        <taxon>Sphingobacteriaceae</taxon>
        <taxon>Daejeonella</taxon>
    </lineage>
</organism>
<dbReference type="Proteomes" id="UP000189981">
    <property type="component" value="Unassembled WGS sequence"/>
</dbReference>
<evidence type="ECO:0000256" key="1">
    <source>
        <dbReference type="SAM" id="SignalP"/>
    </source>
</evidence>